<accession>A0A2T0WGA1</accession>
<dbReference type="CDD" id="cd19086">
    <property type="entry name" value="AKR_AKR11C1"/>
    <property type="match status" value="1"/>
</dbReference>
<gene>
    <name evidence="2" type="ORF">CLW00_11174</name>
</gene>
<dbReference type="PANTHER" id="PTHR43312">
    <property type="entry name" value="D-THREO-ALDOSE 1-DEHYDROGENASE"/>
    <property type="match status" value="1"/>
</dbReference>
<keyword evidence="3" id="KW-1185">Reference proteome</keyword>
<dbReference type="InterPro" id="IPR053135">
    <property type="entry name" value="AKR2_Oxidoreductase"/>
</dbReference>
<dbReference type="Pfam" id="PF00248">
    <property type="entry name" value="Aldo_ket_red"/>
    <property type="match status" value="1"/>
</dbReference>
<comment type="caution">
    <text evidence="2">The sequence shown here is derived from an EMBL/GenBank/DDBJ whole genome shotgun (WGS) entry which is preliminary data.</text>
</comment>
<evidence type="ECO:0000313" key="2">
    <source>
        <dbReference type="EMBL" id="PRY85731.1"/>
    </source>
</evidence>
<dbReference type="InterPro" id="IPR020471">
    <property type="entry name" value="AKR"/>
</dbReference>
<sequence>MMKHRKFGKTDWKVSEVALGTWQVGGGWGGTFDHQAASKIIHSAIDQGINFIDTADVYDAGLSEAAVGKAIRERSEYIYVATKCGRQINPHVNEGYTPQVLRKYVEASLKNTGLDTIDLIQLHCPPSSVYQRDEIYRLFEDLIQEGKIQAMGVSVEKVSEAKTAMNYEIVSSIQIIFNMFRHKPAEELFVLPELKDFGVIVRVPLASGLLTGKLTTNSMFDPEDHRSFNRNGEAFDKGETFSGIDFEKGLEAVEQLKELFEGNESLASWAIRWVLMFPEVSTVIPGASKVEQVSANLKAMNLPSISAEKMAKVKAIYDQYFRSEIHPNW</sequence>
<dbReference type="SUPFAM" id="SSF51430">
    <property type="entry name" value="NAD(P)-linked oxidoreductase"/>
    <property type="match status" value="1"/>
</dbReference>
<evidence type="ECO:0000313" key="3">
    <source>
        <dbReference type="Proteomes" id="UP000238157"/>
    </source>
</evidence>
<dbReference type="AlphaFoldDB" id="A0A2T0WGA1"/>
<dbReference type="PRINTS" id="PR00069">
    <property type="entry name" value="ALDKETRDTASE"/>
</dbReference>
<protein>
    <submittedName>
        <fullName evidence="2">Aryl-alcohol dehydrogenase-like predicted oxidoreductase</fullName>
    </submittedName>
</protein>
<dbReference type="InterPro" id="IPR023210">
    <property type="entry name" value="NADP_OxRdtase_dom"/>
</dbReference>
<reference evidence="2 3" key="1">
    <citation type="submission" date="2018-03" db="EMBL/GenBank/DDBJ databases">
        <title>Genomic Encyclopedia of Archaeal and Bacterial Type Strains, Phase II (KMG-II): from individual species to whole genera.</title>
        <authorList>
            <person name="Goeker M."/>
        </authorList>
    </citation>
    <scope>NUCLEOTIDE SEQUENCE [LARGE SCALE GENOMIC DNA]</scope>
    <source>
        <strain evidence="2 3">DSM 27929</strain>
    </source>
</reference>
<name>A0A2T0WGA1_9BACT</name>
<proteinExistence type="predicted"/>
<dbReference type="EMBL" id="PVTR01000011">
    <property type="protein sequence ID" value="PRY85731.1"/>
    <property type="molecule type" value="Genomic_DNA"/>
</dbReference>
<dbReference type="Proteomes" id="UP000238157">
    <property type="component" value="Unassembled WGS sequence"/>
</dbReference>
<evidence type="ECO:0000259" key="1">
    <source>
        <dbReference type="Pfam" id="PF00248"/>
    </source>
</evidence>
<feature type="domain" description="NADP-dependent oxidoreductase" evidence="1">
    <location>
        <begin position="17"/>
        <end position="317"/>
    </location>
</feature>
<dbReference type="GO" id="GO:0016491">
    <property type="term" value="F:oxidoreductase activity"/>
    <property type="evidence" value="ECO:0007669"/>
    <property type="project" value="InterPro"/>
</dbReference>
<dbReference type="Gene3D" id="3.20.20.100">
    <property type="entry name" value="NADP-dependent oxidoreductase domain"/>
    <property type="match status" value="1"/>
</dbReference>
<dbReference type="InterPro" id="IPR036812">
    <property type="entry name" value="NAD(P)_OxRdtase_dom_sf"/>
</dbReference>
<organism evidence="2 3">
    <name type="scientific">Mongoliibacter ruber</name>
    <dbReference type="NCBI Taxonomy" id="1750599"/>
    <lineage>
        <taxon>Bacteria</taxon>
        <taxon>Pseudomonadati</taxon>
        <taxon>Bacteroidota</taxon>
        <taxon>Cytophagia</taxon>
        <taxon>Cytophagales</taxon>
        <taxon>Cyclobacteriaceae</taxon>
        <taxon>Mongoliibacter</taxon>
    </lineage>
</organism>
<dbReference type="PANTHER" id="PTHR43312:SF1">
    <property type="entry name" value="NADP-DEPENDENT OXIDOREDUCTASE DOMAIN-CONTAINING PROTEIN"/>
    <property type="match status" value="1"/>
</dbReference>